<dbReference type="RefSeq" id="WP_143130995.1">
    <property type="nucleotide sequence ID" value="NZ_FNCV01000008.1"/>
</dbReference>
<dbReference type="AlphaFoldDB" id="A0A1G8DNU5"/>
<dbReference type="EMBL" id="FNCV01000008">
    <property type="protein sequence ID" value="SDH59337.1"/>
    <property type="molecule type" value="Genomic_DNA"/>
</dbReference>
<sequence length="203" mass="21887">MDGSAQQPIGRDDTPDRRTAGRALSWWQKTAHLPTVTVDATAISRNNPSHSIRPREAFQAALPSLGDLQALYDRDAALSHDCYVVRLADGGMDHVIEHGGASLEAAFGEAVVGRPLPEVLPGEFARQLSGFMDAARQYGRPVADCAVFTDLDEGRLVYYRNLLLPFRTDPEGPPPAHGADGRSGPGMPSLPSHLVGVFSFRCL</sequence>
<evidence type="ECO:0000313" key="1">
    <source>
        <dbReference type="EMBL" id="SDH59337.1"/>
    </source>
</evidence>
<dbReference type="Proteomes" id="UP000217076">
    <property type="component" value="Unassembled WGS sequence"/>
</dbReference>
<reference evidence="2" key="1">
    <citation type="submission" date="2016-10" db="EMBL/GenBank/DDBJ databases">
        <authorList>
            <person name="Varghese N."/>
            <person name="Submissions S."/>
        </authorList>
    </citation>
    <scope>NUCLEOTIDE SEQUENCE [LARGE SCALE GENOMIC DNA]</scope>
    <source>
        <strain evidence="2">930I</strain>
    </source>
</reference>
<organism evidence="1 2">
    <name type="scientific">Roseospirillum parvum</name>
    <dbReference type="NCBI Taxonomy" id="83401"/>
    <lineage>
        <taxon>Bacteria</taxon>
        <taxon>Pseudomonadati</taxon>
        <taxon>Pseudomonadota</taxon>
        <taxon>Alphaproteobacteria</taxon>
        <taxon>Rhodospirillales</taxon>
        <taxon>Rhodospirillaceae</taxon>
        <taxon>Roseospirillum</taxon>
    </lineage>
</organism>
<accession>A0A1G8DNU5</accession>
<proteinExistence type="predicted"/>
<keyword evidence="2" id="KW-1185">Reference proteome</keyword>
<protein>
    <recommendedName>
        <fullName evidence="3">PAS fold-containing protein</fullName>
    </recommendedName>
</protein>
<evidence type="ECO:0008006" key="3">
    <source>
        <dbReference type="Google" id="ProtNLM"/>
    </source>
</evidence>
<gene>
    <name evidence="1" type="ORF">SAMN05421742_10872</name>
</gene>
<name>A0A1G8DNU5_9PROT</name>
<evidence type="ECO:0000313" key="2">
    <source>
        <dbReference type="Proteomes" id="UP000217076"/>
    </source>
</evidence>